<protein>
    <submittedName>
        <fullName evidence="2">Uncharacterized protein</fullName>
    </submittedName>
</protein>
<accession>A0A6J4KKY1</accession>
<feature type="compositionally biased region" description="Basic residues" evidence="1">
    <location>
        <begin position="139"/>
        <end position="154"/>
    </location>
</feature>
<gene>
    <name evidence="2" type="ORF">AVDCRST_MAG48-1840</name>
</gene>
<feature type="compositionally biased region" description="Basic and acidic residues" evidence="1">
    <location>
        <begin position="41"/>
        <end position="74"/>
    </location>
</feature>
<feature type="non-terminal residue" evidence="2">
    <location>
        <position position="1"/>
    </location>
</feature>
<feature type="compositionally biased region" description="Basic residues" evidence="1">
    <location>
        <begin position="29"/>
        <end position="40"/>
    </location>
</feature>
<sequence length="175" mass="19254">GQGELPGRGSVRHGQDLRRRGAAAPRLPGRPRRPRAGLRRRPLDRGAGRGRRAREPPLGRREGPGPGGRPDRVGHLLLRRFAELPAVPRPLRRRLRPAGGPGHPEPPARRATRRGVGRRGADGTRARRAVARERGGRPPGRHHHRRHRTPRAGRRRDPAAVPDRSGGPGPDRLPL</sequence>
<name>A0A6J4KKY1_9ACTN</name>
<feature type="compositionally biased region" description="Basic and acidic residues" evidence="1">
    <location>
        <begin position="119"/>
        <end position="136"/>
    </location>
</feature>
<feature type="non-terminal residue" evidence="2">
    <location>
        <position position="175"/>
    </location>
</feature>
<evidence type="ECO:0000256" key="1">
    <source>
        <dbReference type="SAM" id="MobiDB-lite"/>
    </source>
</evidence>
<dbReference type="AlphaFoldDB" id="A0A6J4KKY1"/>
<dbReference type="EMBL" id="CADCTS010000268">
    <property type="protein sequence ID" value="CAA9307975.1"/>
    <property type="molecule type" value="Genomic_DNA"/>
</dbReference>
<organism evidence="2">
    <name type="scientific">uncultured Friedmanniella sp</name>
    <dbReference type="NCBI Taxonomy" id="335381"/>
    <lineage>
        <taxon>Bacteria</taxon>
        <taxon>Bacillati</taxon>
        <taxon>Actinomycetota</taxon>
        <taxon>Actinomycetes</taxon>
        <taxon>Propionibacteriales</taxon>
        <taxon>Nocardioidaceae</taxon>
        <taxon>Friedmanniella</taxon>
        <taxon>environmental samples</taxon>
    </lineage>
</organism>
<reference evidence="2" key="1">
    <citation type="submission" date="2020-02" db="EMBL/GenBank/DDBJ databases">
        <authorList>
            <person name="Meier V. D."/>
        </authorList>
    </citation>
    <scope>NUCLEOTIDE SEQUENCE</scope>
    <source>
        <strain evidence="2">AVDCRST_MAG48</strain>
    </source>
</reference>
<feature type="region of interest" description="Disordered" evidence="1">
    <location>
        <begin position="1"/>
        <end position="175"/>
    </location>
</feature>
<proteinExistence type="predicted"/>
<evidence type="ECO:0000313" key="2">
    <source>
        <dbReference type="EMBL" id="CAA9307975.1"/>
    </source>
</evidence>